<reference evidence="4" key="1">
    <citation type="submission" date="2019-06" db="EMBL/GenBank/DDBJ databases">
        <authorList>
            <consortium name="Wellcome Sanger Institute Data Sharing"/>
        </authorList>
    </citation>
    <scope>NUCLEOTIDE SEQUENCE [LARGE SCALE GENOMIC DNA]</scope>
</reference>
<evidence type="ECO:0000256" key="1">
    <source>
        <dbReference type="ARBA" id="ARBA00023180"/>
    </source>
</evidence>
<dbReference type="Ensembl" id="ENSSORT00005005857.1">
    <property type="protein sequence ID" value="ENSSORP00005005615.1"/>
    <property type="gene ID" value="ENSSORG00005003403.1"/>
</dbReference>
<keyword evidence="2" id="KW-0732">Signal</keyword>
<sequence>MEQRGRKAQRATRPWVCFVFAMLLCSETSAQIRYSIFEEEVKEGTVVGNLAKDLGLDKNTLKERK</sequence>
<evidence type="ECO:0000259" key="3">
    <source>
        <dbReference type="Pfam" id="PF08266"/>
    </source>
</evidence>
<organism evidence="4 5">
    <name type="scientific">Sphaeramia orbicularis</name>
    <name type="common">orbiculate cardinalfish</name>
    <dbReference type="NCBI Taxonomy" id="375764"/>
    <lineage>
        <taxon>Eukaryota</taxon>
        <taxon>Metazoa</taxon>
        <taxon>Chordata</taxon>
        <taxon>Craniata</taxon>
        <taxon>Vertebrata</taxon>
        <taxon>Euteleostomi</taxon>
        <taxon>Actinopterygii</taxon>
        <taxon>Neopterygii</taxon>
        <taxon>Teleostei</taxon>
        <taxon>Neoteleostei</taxon>
        <taxon>Acanthomorphata</taxon>
        <taxon>Gobiaria</taxon>
        <taxon>Kurtiformes</taxon>
        <taxon>Apogonoidei</taxon>
        <taxon>Apogonidae</taxon>
        <taxon>Apogoninae</taxon>
        <taxon>Sphaeramia</taxon>
    </lineage>
</organism>
<evidence type="ECO:0000256" key="2">
    <source>
        <dbReference type="SAM" id="SignalP"/>
    </source>
</evidence>
<name>A0A672YLZ0_9TELE</name>
<accession>A0A672YLZ0</accession>
<evidence type="ECO:0000313" key="4">
    <source>
        <dbReference type="Ensembl" id="ENSSORP00005005615.1"/>
    </source>
</evidence>
<dbReference type="InParanoid" id="A0A672YLZ0"/>
<reference evidence="4" key="2">
    <citation type="submission" date="2025-08" db="UniProtKB">
        <authorList>
            <consortium name="Ensembl"/>
        </authorList>
    </citation>
    <scope>IDENTIFICATION</scope>
</reference>
<reference evidence="4" key="3">
    <citation type="submission" date="2025-09" db="UniProtKB">
        <authorList>
            <consortium name="Ensembl"/>
        </authorList>
    </citation>
    <scope>IDENTIFICATION</scope>
</reference>
<dbReference type="Gene3D" id="2.60.40.60">
    <property type="entry name" value="Cadherins"/>
    <property type="match status" value="1"/>
</dbReference>
<feature type="domain" description="Cadherin N-terminal" evidence="3">
    <location>
        <begin position="31"/>
        <end position="65"/>
    </location>
</feature>
<dbReference type="Pfam" id="PF08266">
    <property type="entry name" value="Cadherin_2"/>
    <property type="match status" value="1"/>
</dbReference>
<keyword evidence="5" id="KW-1185">Reference proteome</keyword>
<feature type="signal peptide" evidence="2">
    <location>
        <begin position="1"/>
        <end position="30"/>
    </location>
</feature>
<keyword evidence="1" id="KW-0325">Glycoprotein</keyword>
<dbReference type="AlphaFoldDB" id="A0A672YLZ0"/>
<feature type="chain" id="PRO_5025693190" description="Cadherin N-terminal domain-containing protein" evidence="2">
    <location>
        <begin position="31"/>
        <end position="65"/>
    </location>
</feature>
<evidence type="ECO:0000313" key="5">
    <source>
        <dbReference type="Proteomes" id="UP000472271"/>
    </source>
</evidence>
<protein>
    <recommendedName>
        <fullName evidence="3">Cadherin N-terminal domain-containing protein</fullName>
    </recommendedName>
</protein>
<dbReference type="Proteomes" id="UP000472271">
    <property type="component" value="Chromosome 10"/>
</dbReference>
<dbReference type="InterPro" id="IPR013164">
    <property type="entry name" value="Cadherin_N"/>
</dbReference>
<proteinExistence type="predicted"/>